<comment type="caution">
    <text evidence="1">The sequence shown here is derived from an EMBL/GenBank/DDBJ whole genome shotgun (WGS) entry which is preliminary data.</text>
</comment>
<dbReference type="OrthoDB" id="518017at2"/>
<accession>A0A8S9TH06</accession>
<dbReference type="Gene3D" id="3.30.310.110">
    <property type="entry name" value="XisI-like"/>
    <property type="match status" value="1"/>
</dbReference>
<evidence type="ECO:0000313" key="1">
    <source>
        <dbReference type="EMBL" id="KAF3891318.1"/>
    </source>
</evidence>
<proteinExistence type="predicted"/>
<dbReference type="EMBL" id="JHEG04000001">
    <property type="protein sequence ID" value="KAF3891318.1"/>
    <property type="molecule type" value="Genomic_DNA"/>
</dbReference>
<gene>
    <name evidence="1" type="ORF">DA73_0400036035</name>
</gene>
<dbReference type="InterPro" id="IPR035943">
    <property type="entry name" value="XisI-like_sf"/>
</dbReference>
<protein>
    <submittedName>
        <fullName evidence="1">XisI protein</fullName>
    </submittedName>
</protein>
<sequence length="44" mass="4792">MGIQHDGTEGGIANELTSRGVPHKDIVLAFHSPFKRQFTELAVS</sequence>
<dbReference type="Proteomes" id="UP000029738">
    <property type="component" value="Unassembled WGS sequence"/>
</dbReference>
<reference evidence="1" key="2">
    <citation type="submission" date="2019-11" db="EMBL/GenBank/DDBJ databases">
        <title>Improved Assembly of Tolypothrix boutellei genome.</title>
        <authorList>
            <person name="Sarangi A.N."/>
            <person name="Mukherjee M."/>
            <person name="Ghosh S."/>
            <person name="Singh D."/>
            <person name="Das A."/>
            <person name="Kant S."/>
            <person name="Prusty A."/>
            <person name="Tripathy S."/>
        </authorList>
    </citation>
    <scope>NUCLEOTIDE SEQUENCE</scope>
    <source>
        <strain evidence="1">VB521301</strain>
    </source>
</reference>
<organism evidence="1 2">
    <name type="scientific">Tolypothrix bouteillei VB521301</name>
    <dbReference type="NCBI Taxonomy" id="1479485"/>
    <lineage>
        <taxon>Bacteria</taxon>
        <taxon>Bacillati</taxon>
        <taxon>Cyanobacteriota</taxon>
        <taxon>Cyanophyceae</taxon>
        <taxon>Nostocales</taxon>
        <taxon>Tolypothrichaceae</taxon>
        <taxon>Tolypothrix</taxon>
    </lineage>
</organism>
<dbReference type="SUPFAM" id="SSF143847">
    <property type="entry name" value="XisI-like"/>
    <property type="match status" value="1"/>
</dbReference>
<keyword evidence="2" id="KW-1185">Reference proteome</keyword>
<reference evidence="1" key="1">
    <citation type="journal article" date="2015" name="Genome Announc.">
        <title>Draft Genome Sequence of Tolypothrix boutellei Strain VB521301.</title>
        <authorList>
            <person name="Chandrababunaidu M.M."/>
            <person name="Singh D."/>
            <person name="Sen D."/>
            <person name="Bhan S."/>
            <person name="Das S."/>
            <person name="Gupta A."/>
            <person name="Adhikary S.P."/>
            <person name="Tripathy S."/>
        </authorList>
    </citation>
    <scope>NUCLEOTIDE SEQUENCE</scope>
    <source>
        <strain evidence="1">VB521301</strain>
    </source>
</reference>
<dbReference type="InterPro" id="IPR014968">
    <property type="entry name" value="XisI"/>
</dbReference>
<dbReference type="Pfam" id="PF08869">
    <property type="entry name" value="XisI"/>
    <property type="match status" value="1"/>
</dbReference>
<dbReference type="AlphaFoldDB" id="A0A8S9TH06"/>
<name>A0A8S9TH06_9CYAN</name>
<evidence type="ECO:0000313" key="2">
    <source>
        <dbReference type="Proteomes" id="UP000029738"/>
    </source>
</evidence>